<organism evidence="2 3">
    <name type="scientific">Chitinophaga defluvii</name>
    <dbReference type="NCBI Taxonomy" id="3163343"/>
    <lineage>
        <taxon>Bacteria</taxon>
        <taxon>Pseudomonadati</taxon>
        <taxon>Bacteroidota</taxon>
        <taxon>Chitinophagia</taxon>
        <taxon>Chitinophagales</taxon>
        <taxon>Chitinophagaceae</taxon>
        <taxon>Chitinophaga</taxon>
    </lineage>
</organism>
<keyword evidence="3" id="KW-1185">Reference proteome</keyword>
<feature type="signal peptide" evidence="1">
    <location>
        <begin position="1"/>
        <end position="19"/>
    </location>
</feature>
<dbReference type="RefSeq" id="WP_354660465.1">
    <property type="nucleotide sequence ID" value="NZ_JBEXAC010000001.1"/>
</dbReference>
<evidence type="ECO:0000256" key="1">
    <source>
        <dbReference type="SAM" id="SignalP"/>
    </source>
</evidence>
<comment type="caution">
    <text evidence="2">The sequence shown here is derived from an EMBL/GenBank/DDBJ whole genome shotgun (WGS) entry which is preliminary data.</text>
</comment>
<proteinExistence type="predicted"/>
<sequence>MKRLVFASLCALSLTAAMAGGVEKKAKAKKPAAQKEQCCEKKSNCCPNQHCCN</sequence>
<dbReference type="EMBL" id="JBEXAC010000001">
    <property type="protein sequence ID" value="MET6997830.1"/>
    <property type="molecule type" value="Genomic_DNA"/>
</dbReference>
<evidence type="ECO:0000313" key="2">
    <source>
        <dbReference type="EMBL" id="MET6997830.1"/>
    </source>
</evidence>
<dbReference type="Proteomes" id="UP001549749">
    <property type="component" value="Unassembled WGS sequence"/>
</dbReference>
<evidence type="ECO:0000313" key="3">
    <source>
        <dbReference type="Proteomes" id="UP001549749"/>
    </source>
</evidence>
<protein>
    <submittedName>
        <fullName evidence="2">Uncharacterized protein</fullName>
    </submittedName>
</protein>
<keyword evidence="1" id="KW-0732">Signal</keyword>
<reference evidence="2 3" key="1">
    <citation type="submission" date="2024-06" db="EMBL/GenBank/DDBJ databases">
        <title>Chitinophaga defluvii sp. nov., isolated from municipal sewage.</title>
        <authorList>
            <person name="Zhang L."/>
        </authorList>
    </citation>
    <scope>NUCLEOTIDE SEQUENCE [LARGE SCALE GENOMIC DNA]</scope>
    <source>
        <strain evidence="2 3">H8</strain>
    </source>
</reference>
<accession>A0ABV2T465</accession>
<gene>
    <name evidence="2" type="ORF">ABR189_10640</name>
</gene>
<name>A0ABV2T465_9BACT</name>
<feature type="chain" id="PRO_5045139276" evidence="1">
    <location>
        <begin position="20"/>
        <end position="53"/>
    </location>
</feature>